<evidence type="ECO:0000259" key="2">
    <source>
        <dbReference type="Pfam" id="PF13449"/>
    </source>
</evidence>
<dbReference type="AlphaFoldDB" id="A0A429V7G5"/>
<dbReference type="Proteomes" id="UP000274661">
    <property type="component" value="Unassembled WGS sequence"/>
</dbReference>
<dbReference type="InterPro" id="IPR027372">
    <property type="entry name" value="Phytase-like_dom"/>
</dbReference>
<dbReference type="RefSeq" id="WP_126717728.1">
    <property type="nucleotide sequence ID" value="NZ_RWJF01000001.1"/>
</dbReference>
<dbReference type="EMBL" id="RWJF01000001">
    <property type="protein sequence ID" value="RST29890.1"/>
    <property type="molecule type" value="Genomic_DNA"/>
</dbReference>
<organism evidence="3 4">
    <name type="scientific">Sphingomonas ginkgonis</name>
    <dbReference type="NCBI Taxonomy" id="2315330"/>
    <lineage>
        <taxon>Bacteria</taxon>
        <taxon>Pseudomonadati</taxon>
        <taxon>Pseudomonadota</taxon>
        <taxon>Alphaproteobacteria</taxon>
        <taxon>Sphingomonadales</taxon>
        <taxon>Sphingomonadaceae</taxon>
        <taxon>Sphingomonas</taxon>
    </lineage>
</organism>
<accession>A0A429V7G5</accession>
<dbReference type="Pfam" id="PF13449">
    <property type="entry name" value="Phytase-like"/>
    <property type="match status" value="1"/>
</dbReference>
<comment type="caution">
    <text evidence="3">The sequence shown here is derived from an EMBL/GenBank/DDBJ whole genome shotgun (WGS) entry which is preliminary data.</text>
</comment>
<proteinExistence type="predicted"/>
<evidence type="ECO:0000313" key="3">
    <source>
        <dbReference type="EMBL" id="RST29890.1"/>
    </source>
</evidence>
<keyword evidence="1" id="KW-0732">Signal</keyword>
<protein>
    <recommendedName>
        <fullName evidence="2">Phytase-like domain-containing protein</fullName>
    </recommendedName>
</protein>
<keyword evidence="4" id="KW-1185">Reference proteome</keyword>
<evidence type="ECO:0000313" key="4">
    <source>
        <dbReference type="Proteomes" id="UP000274661"/>
    </source>
</evidence>
<dbReference type="OrthoDB" id="9798693at2"/>
<name>A0A429V7G5_9SPHN</name>
<sequence length="313" mass="34485">MLRKFFATVAGAAVLGFYWLAVADPVADPRGPDHAAAVRFRAVHLTADRGNEVALLGAWSVKVDDRRWGGESALVLDGGRLLAQSDFGVLTSLPRPGQTGPAVVHSLDLVDGDPAAKRDRDSEALVRDPDGRGWWVGFENRHAVAFYDRNWTQRWRLRLLKTGWSKNRGIEALLAEPGRLTAISEDATEVLTIVGSKVTRARLQGSGGYLISDSTRLPDGRIVVILRRLTPRGFDNALGWLVPDGAGWRVRRFAVLPGGPFDNYEGIAAEPLPQGAARLWLISDNDAFRWRRTLLIALRLAPAPEVRPRPTRR</sequence>
<feature type="signal peptide" evidence="1">
    <location>
        <begin position="1"/>
        <end position="23"/>
    </location>
</feature>
<evidence type="ECO:0000256" key="1">
    <source>
        <dbReference type="SAM" id="SignalP"/>
    </source>
</evidence>
<gene>
    <name evidence="3" type="ORF">HMF7854_02925</name>
</gene>
<feature type="chain" id="PRO_5019209213" description="Phytase-like domain-containing protein" evidence="1">
    <location>
        <begin position="24"/>
        <end position="313"/>
    </location>
</feature>
<reference evidence="3 4" key="1">
    <citation type="submission" date="2018-12" db="EMBL/GenBank/DDBJ databases">
        <title>Sphingomonas sp. HMF7854 Genome sequencing and assembly.</title>
        <authorList>
            <person name="Cha I."/>
            <person name="Kang H."/>
            <person name="Kim H."/>
            <person name="Kang J."/>
            <person name="Joh K."/>
        </authorList>
    </citation>
    <scope>NUCLEOTIDE SEQUENCE [LARGE SCALE GENOMIC DNA]</scope>
    <source>
        <strain evidence="3 4">HMF7854</strain>
    </source>
</reference>
<feature type="domain" description="Phytase-like" evidence="2">
    <location>
        <begin position="67"/>
        <end position="286"/>
    </location>
</feature>